<feature type="compositionally biased region" description="Basic and acidic residues" evidence="1">
    <location>
        <begin position="281"/>
        <end position="296"/>
    </location>
</feature>
<feature type="compositionally biased region" description="Polar residues" evidence="1">
    <location>
        <begin position="57"/>
        <end position="68"/>
    </location>
</feature>
<evidence type="ECO:0000256" key="1">
    <source>
        <dbReference type="SAM" id="MobiDB-lite"/>
    </source>
</evidence>
<reference evidence="2" key="1">
    <citation type="journal article" date="2020" name="BMC Genomics">
        <title>Correction to: Identification and distribution of gene clusters required for synthesis of sphingolipid metabolism inhibitors in diverse species of the filamentous fungus Fusarium.</title>
        <authorList>
            <person name="Kim H.S."/>
            <person name="Lohmar J.M."/>
            <person name="Busman M."/>
            <person name="Brown D.W."/>
            <person name="Naumann T.A."/>
            <person name="Divon H.H."/>
            <person name="Lysoe E."/>
            <person name="Uhlig S."/>
            <person name="Proctor R.H."/>
        </authorList>
    </citation>
    <scope>NUCLEOTIDE SEQUENCE</scope>
    <source>
        <strain evidence="2">NRRL 22465</strain>
    </source>
</reference>
<keyword evidence="3" id="KW-1185">Reference proteome</keyword>
<dbReference type="EMBL" id="JABEYC010000010">
    <property type="protein sequence ID" value="KAF4984619.1"/>
    <property type="molecule type" value="Genomic_DNA"/>
</dbReference>
<protein>
    <submittedName>
        <fullName evidence="2">Uncharacterized protein</fullName>
    </submittedName>
</protein>
<proteinExistence type="predicted"/>
<reference evidence="2" key="2">
    <citation type="submission" date="2020-05" db="EMBL/GenBank/DDBJ databases">
        <authorList>
            <person name="Kim H.-S."/>
            <person name="Proctor R.H."/>
            <person name="Brown D.W."/>
        </authorList>
    </citation>
    <scope>NUCLEOTIDE SEQUENCE</scope>
    <source>
        <strain evidence="2">NRRL 22465</strain>
    </source>
</reference>
<dbReference type="OrthoDB" id="4207421at2759"/>
<name>A0A8H4UVT5_9HYPO</name>
<evidence type="ECO:0000313" key="3">
    <source>
        <dbReference type="Proteomes" id="UP000635477"/>
    </source>
</evidence>
<feature type="compositionally biased region" description="Polar residues" evidence="1">
    <location>
        <begin position="119"/>
        <end position="135"/>
    </location>
</feature>
<feature type="region of interest" description="Disordered" evidence="1">
    <location>
        <begin position="280"/>
        <end position="301"/>
    </location>
</feature>
<organism evidence="2 3">
    <name type="scientific">Fusarium zealandicum</name>
    <dbReference type="NCBI Taxonomy" id="1053134"/>
    <lineage>
        <taxon>Eukaryota</taxon>
        <taxon>Fungi</taxon>
        <taxon>Dikarya</taxon>
        <taxon>Ascomycota</taxon>
        <taxon>Pezizomycotina</taxon>
        <taxon>Sordariomycetes</taxon>
        <taxon>Hypocreomycetidae</taxon>
        <taxon>Hypocreales</taxon>
        <taxon>Nectriaceae</taxon>
        <taxon>Fusarium</taxon>
        <taxon>Fusarium staphyleae species complex</taxon>
    </lineage>
</organism>
<evidence type="ECO:0000313" key="2">
    <source>
        <dbReference type="EMBL" id="KAF4984619.1"/>
    </source>
</evidence>
<dbReference type="Proteomes" id="UP000635477">
    <property type="component" value="Unassembled WGS sequence"/>
</dbReference>
<comment type="caution">
    <text evidence="2">The sequence shown here is derived from an EMBL/GenBank/DDBJ whole genome shotgun (WGS) entry which is preliminary data.</text>
</comment>
<sequence length="573" mass="62238">MASRLLDDSTTSLQGRGEDHSPNKRRATTPSASYSFGGDPAISPLVLPPPLEKPPASSETQVRNSRVGKSSPRMSLGAPRRAATTRTRGDVSQKRNTPGLQRPLGPSRAHSLEPLKFHPTNNLKVSSSVPLSTVDGNVRHRVTERQRTGGTSAEHSDAKGINQKLEAMLAATDALKPSPLQPVNSSSSRLTRMVPSKVFSKVSSAWERLHPKPSLPEMATGSKVPLGENNGDKLARWDSAPAPSPNNLSPISTIEIRLNEGDNLNKRKVQRIVGGQVTRKPVADDGKSLRSGKSLDDPFSEVGGWRTPTTFESRLKMGVDKDGSIIPPLPCSPFETEKGFDINIEDRILNSSPVGSSTPRVRFETVSASSSDYSPTVKTITFAQRKGSLLQIDTSLELGQGTLIQSGRPKLTIADLNKEALVDSVNEARKAWERIGREANALGPKRVKKHPSPSKEALENLELAFRQYADFEGSEASINDLDELAADFAITSPSLKNEKKRLSFNRLSVSNMENMVGMRLGRIHPRPGSSSSVIPLGRVPNSSENPTNLYKEIRLAPPYRPAGFSPHDVDELH</sequence>
<dbReference type="AlphaFoldDB" id="A0A8H4UVT5"/>
<accession>A0A8H4UVT5</accession>
<feature type="compositionally biased region" description="Basic and acidic residues" evidence="1">
    <location>
        <begin position="137"/>
        <end position="147"/>
    </location>
</feature>
<gene>
    <name evidence="2" type="ORF">FZEAL_231</name>
</gene>
<feature type="region of interest" description="Disordered" evidence="1">
    <location>
        <begin position="1"/>
        <end position="158"/>
    </location>
</feature>
<feature type="region of interest" description="Disordered" evidence="1">
    <location>
        <begin position="524"/>
        <end position="546"/>
    </location>
</feature>